<feature type="transmembrane region" description="Helical" evidence="1">
    <location>
        <begin position="62"/>
        <end position="88"/>
    </location>
</feature>
<keyword evidence="1" id="KW-0472">Membrane</keyword>
<dbReference type="Proteomes" id="UP001139721">
    <property type="component" value="Unassembled WGS sequence"/>
</dbReference>
<protein>
    <recommendedName>
        <fullName evidence="4">Transmembrane protein</fullName>
    </recommendedName>
</protein>
<feature type="transmembrane region" description="Helical" evidence="1">
    <location>
        <begin position="100"/>
        <end position="122"/>
    </location>
</feature>
<feature type="transmembrane region" description="Helical" evidence="1">
    <location>
        <begin position="21"/>
        <end position="42"/>
    </location>
</feature>
<feature type="transmembrane region" description="Helical" evidence="1">
    <location>
        <begin position="174"/>
        <end position="196"/>
    </location>
</feature>
<dbReference type="EMBL" id="JAJKBJ010000018">
    <property type="protein sequence ID" value="MCL9685072.1"/>
    <property type="molecule type" value="Genomic_DNA"/>
</dbReference>
<evidence type="ECO:0008006" key="4">
    <source>
        <dbReference type="Google" id="ProtNLM"/>
    </source>
</evidence>
<comment type="caution">
    <text evidence="2">The sequence shown here is derived from an EMBL/GenBank/DDBJ whole genome shotgun (WGS) entry which is preliminary data.</text>
</comment>
<keyword evidence="3" id="KW-1185">Reference proteome</keyword>
<name>A0A9X2ID17_9GAMM</name>
<gene>
    <name evidence="2" type="ORF">LOX96_13270</name>
</gene>
<evidence type="ECO:0000313" key="3">
    <source>
        <dbReference type="Proteomes" id="UP001139721"/>
    </source>
</evidence>
<dbReference type="RefSeq" id="WP_250422569.1">
    <property type="nucleotide sequence ID" value="NZ_JAJKBJ010000018.1"/>
</dbReference>
<keyword evidence="1" id="KW-1133">Transmembrane helix</keyword>
<evidence type="ECO:0000256" key="1">
    <source>
        <dbReference type="SAM" id="Phobius"/>
    </source>
</evidence>
<organism evidence="2 3">
    <name type="scientific">Legionella maioricensis</name>
    <dbReference type="NCBI Taxonomy" id="2896528"/>
    <lineage>
        <taxon>Bacteria</taxon>
        <taxon>Pseudomonadati</taxon>
        <taxon>Pseudomonadota</taxon>
        <taxon>Gammaproteobacteria</taxon>
        <taxon>Legionellales</taxon>
        <taxon>Legionellaceae</taxon>
        <taxon>Legionella</taxon>
    </lineage>
</organism>
<sequence length="212" mass="22926">MTKERSIVTEREYPIHHHYRICWSSIFAGTFVGLGLGFLLHLYGLAISLSAFSSSPNGASVIAIGGFLGMLVGVIASMATAGFVSGYLGRYHYHHIKGGVIYGFVTWSLILLMSVIIAGPVMHYVSLNKNYVTGSTLSDTSIVKVTNETTSPRIKHDKKTNSSVAEITPTELAWSGWILFALFFVGALSSCIGACCGMQCKREETLPPTNPL</sequence>
<dbReference type="AlphaFoldDB" id="A0A9X2ID17"/>
<evidence type="ECO:0000313" key="2">
    <source>
        <dbReference type="EMBL" id="MCL9685072.1"/>
    </source>
</evidence>
<keyword evidence="1" id="KW-0812">Transmembrane</keyword>
<proteinExistence type="predicted"/>
<accession>A0A9X2ID17</accession>
<reference evidence="2" key="1">
    <citation type="submission" date="2021-11" db="EMBL/GenBank/DDBJ databases">
        <title>Legionella maioricencis sp. nov., a new species isolated from hot water samples in Mallorca.</title>
        <authorList>
            <person name="Crespi S."/>
            <person name="Drasar V."/>
            <person name="Salva-Serra F."/>
            <person name="Jaen-Luchoro D."/>
            <person name="Pineiro-Iglesias B."/>
            <person name="Aliaga F."/>
            <person name="Fernandez-Juarez V."/>
            <person name="Coll G."/>
            <person name="Moore E.R.B."/>
            <person name="Bennasar-Figueras A."/>
        </authorList>
    </citation>
    <scope>NUCLEOTIDE SEQUENCE</scope>
    <source>
        <strain evidence="2">HCPI-6</strain>
    </source>
</reference>